<evidence type="ECO:0000313" key="9">
    <source>
        <dbReference type="Proteomes" id="UP000327013"/>
    </source>
</evidence>
<dbReference type="OrthoDB" id="1924787at2759"/>
<name>A0A5N6QPV6_9ROSI</name>
<keyword evidence="5" id="KW-0333">Golgi apparatus</keyword>
<dbReference type="EMBL" id="CM017322">
    <property type="protein sequence ID" value="KAE8008320.1"/>
    <property type="molecule type" value="Genomic_DNA"/>
</dbReference>
<evidence type="ECO:0000256" key="4">
    <source>
        <dbReference type="ARBA" id="ARBA00022968"/>
    </source>
</evidence>
<dbReference type="InterPro" id="IPR004263">
    <property type="entry name" value="Exostosin"/>
</dbReference>
<feature type="domain" description="Exostosin GT47" evidence="7">
    <location>
        <begin position="80"/>
        <end position="349"/>
    </location>
</feature>
<evidence type="ECO:0000256" key="5">
    <source>
        <dbReference type="ARBA" id="ARBA00023034"/>
    </source>
</evidence>
<keyword evidence="3" id="KW-0808">Transferase</keyword>
<keyword evidence="3" id="KW-0328">Glycosyltransferase</keyword>
<dbReference type="GO" id="GO:0000139">
    <property type="term" value="C:Golgi membrane"/>
    <property type="evidence" value="ECO:0007669"/>
    <property type="project" value="UniProtKB-SubCell"/>
</dbReference>
<organism evidence="8 9">
    <name type="scientific">Carpinus fangiana</name>
    <dbReference type="NCBI Taxonomy" id="176857"/>
    <lineage>
        <taxon>Eukaryota</taxon>
        <taxon>Viridiplantae</taxon>
        <taxon>Streptophyta</taxon>
        <taxon>Embryophyta</taxon>
        <taxon>Tracheophyta</taxon>
        <taxon>Spermatophyta</taxon>
        <taxon>Magnoliopsida</taxon>
        <taxon>eudicotyledons</taxon>
        <taxon>Gunneridae</taxon>
        <taxon>Pentapetalae</taxon>
        <taxon>rosids</taxon>
        <taxon>fabids</taxon>
        <taxon>Fagales</taxon>
        <taxon>Betulaceae</taxon>
        <taxon>Carpinus</taxon>
    </lineage>
</organism>
<protein>
    <recommendedName>
        <fullName evidence="7">Exostosin GT47 domain-containing protein</fullName>
    </recommendedName>
</protein>
<evidence type="ECO:0000256" key="3">
    <source>
        <dbReference type="ARBA" id="ARBA00022676"/>
    </source>
</evidence>
<evidence type="ECO:0000256" key="6">
    <source>
        <dbReference type="SAM" id="Phobius"/>
    </source>
</evidence>
<sequence>MARMNPLCAIVLNCLPYRLRMIITGCLQLQPFRRTSGGILLAVILFIIYKFLHQGLAGIAFGPEEVFRFPETHFAYNRMENYFKIYMYRQRDPGAYFQPPRELTGMYGSEAYFLKNLKESRFLTTDPHKAHLFFIPISWHQMRSQGTPYEKMISIVENYVENIISKYPYWNRTDGADHFFLICHDIGLEVADGVPIFSKNNSIRLVCPAIPYRDIPYKDIPLPPVNQPFSHPPPGNALPQVSRKWINPWAGIPNSEIRASLQQQWKDELVWNDTAEGYLLLDDKIHRRKFCICPHGFPTNTVLIADSIRYGCIPVIFTSYMDYPFSDHLDWKKFSIILDVEDDVNRLKDALKGIRKANFTVMQNNLRKVQKHFQWNSPPLRFDAFNMVMYDLSVVAHF</sequence>
<dbReference type="PANTHER" id="PTHR11062:SF378">
    <property type="entry name" value="EXOSTOSIN GT47 DOMAIN-CONTAINING PROTEIN"/>
    <property type="match status" value="1"/>
</dbReference>
<reference evidence="8 9" key="1">
    <citation type="submission" date="2019-06" db="EMBL/GenBank/DDBJ databases">
        <title>A chromosomal-level reference genome of Carpinus fangiana (Coryloideae, Betulaceae).</title>
        <authorList>
            <person name="Yang X."/>
            <person name="Wang Z."/>
            <person name="Zhang L."/>
            <person name="Hao G."/>
            <person name="Liu J."/>
            <person name="Yang Y."/>
        </authorList>
    </citation>
    <scope>NUCLEOTIDE SEQUENCE [LARGE SCALE GENOMIC DNA]</scope>
    <source>
        <strain evidence="8">Cfa_2016G</strain>
        <tissue evidence="8">Leaf</tissue>
    </source>
</reference>
<evidence type="ECO:0000256" key="2">
    <source>
        <dbReference type="ARBA" id="ARBA00010271"/>
    </source>
</evidence>
<dbReference type="PANTHER" id="PTHR11062">
    <property type="entry name" value="EXOSTOSIN HEPARAN SULFATE GLYCOSYLTRANSFERASE -RELATED"/>
    <property type="match status" value="1"/>
</dbReference>
<evidence type="ECO:0000259" key="7">
    <source>
        <dbReference type="Pfam" id="PF03016"/>
    </source>
</evidence>
<evidence type="ECO:0000313" key="8">
    <source>
        <dbReference type="EMBL" id="KAE8008320.1"/>
    </source>
</evidence>
<dbReference type="AlphaFoldDB" id="A0A5N6QPV6"/>
<feature type="transmembrane region" description="Helical" evidence="6">
    <location>
        <begin position="36"/>
        <end position="52"/>
    </location>
</feature>
<dbReference type="Proteomes" id="UP000327013">
    <property type="component" value="Chromosome 2"/>
</dbReference>
<comment type="subcellular location">
    <subcellularLocation>
        <location evidence="1">Golgi apparatus membrane</location>
        <topology evidence="1">Single-pass type II membrane protein</topology>
    </subcellularLocation>
</comment>
<comment type="similarity">
    <text evidence="2">Belongs to the glycosyltransferase 47 family.</text>
</comment>
<keyword evidence="4" id="KW-0735">Signal-anchor</keyword>
<keyword evidence="6" id="KW-1133">Transmembrane helix</keyword>
<dbReference type="Pfam" id="PF03016">
    <property type="entry name" value="Exostosin_GT47"/>
    <property type="match status" value="1"/>
</dbReference>
<proteinExistence type="inferred from homology"/>
<keyword evidence="6" id="KW-0812">Transmembrane</keyword>
<gene>
    <name evidence="8" type="ORF">FH972_004842</name>
</gene>
<keyword evidence="6" id="KW-0472">Membrane</keyword>
<keyword evidence="9" id="KW-1185">Reference proteome</keyword>
<evidence type="ECO:0000256" key="1">
    <source>
        <dbReference type="ARBA" id="ARBA00004323"/>
    </source>
</evidence>
<dbReference type="InterPro" id="IPR040911">
    <property type="entry name" value="Exostosin_GT47"/>
</dbReference>
<dbReference type="GO" id="GO:0016757">
    <property type="term" value="F:glycosyltransferase activity"/>
    <property type="evidence" value="ECO:0007669"/>
    <property type="project" value="UniProtKB-KW"/>
</dbReference>
<accession>A0A5N6QPV6</accession>